<evidence type="ECO:0000256" key="11">
    <source>
        <dbReference type="SAM" id="Phobius"/>
    </source>
</evidence>
<dbReference type="OrthoDB" id="9993532at2759"/>
<comment type="similarity">
    <text evidence="8">Belongs to the TMEM147 family.</text>
</comment>
<evidence type="ECO:0000256" key="9">
    <source>
        <dbReference type="ARBA" id="ARBA00034846"/>
    </source>
</evidence>
<keyword evidence="4 11" id="KW-0812">Transmembrane</keyword>
<comment type="subcellular location">
    <subcellularLocation>
        <location evidence="2">Cell membrane</location>
        <topology evidence="2">Multi-pass membrane protein</topology>
    </subcellularLocation>
    <subcellularLocation>
        <location evidence="1">Endoplasmic reticulum membrane</location>
        <topology evidence="1">Multi-pass membrane protein</topology>
    </subcellularLocation>
</comment>
<feature type="transmembrane region" description="Helical" evidence="11">
    <location>
        <begin position="39"/>
        <end position="59"/>
    </location>
</feature>
<evidence type="ECO:0000256" key="1">
    <source>
        <dbReference type="ARBA" id="ARBA00004477"/>
    </source>
</evidence>
<keyword evidence="13" id="KW-1185">Reference proteome</keyword>
<evidence type="ECO:0000256" key="3">
    <source>
        <dbReference type="ARBA" id="ARBA00022475"/>
    </source>
</evidence>
<keyword evidence="5" id="KW-0256">Endoplasmic reticulum</keyword>
<feature type="transmembrane region" description="Helical" evidence="11">
    <location>
        <begin position="188"/>
        <end position="209"/>
    </location>
</feature>
<keyword evidence="7 11" id="KW-0472">Membrane</keyword>
<organism evidence="12">
    <name type="scientific">Blastocystis hominis</name>
    <dbReference type="NCBI Taxonomy" id="12968"/>
    <lineage>
        <taxon>Eukaryota</taxon>
        <taxon>Sar</taxon>
        <taxon>Stramenopiles</taxon>
        <taxon>Bigyra</taxon>
        <taxon>Opalozoa</taxon>
        <taxon>Opalinata</taxon>
        <taxon>Blastocystidae</taxon>
        <taxon>Blastocystis</taxon>
    </lineage>
</organism>
<evidence type="ECO:0000256" key="10">
    <source>
        <dbReference type="ARBA" id="ARBA00034899"/>
    </source>
</evidence>
<protein>
    <recommendedName>
        <fullName evidence="9">BOS complex subunit TMEM147</fullName>
    </recommendedName>
    <alternativeName>
        <fullName evidence="10">Transmembrane protein 147</fullName>
    </alternativeName>
</protein>
<feature type="transmembrane region" description="Helical" evidence="11">
    <location>
        <begin position="125"/>
        <end position="151"/>
    </location>
</feature>
<dbReference type="InterPro" id="IPR019164">
    <property type="entry name" value="TMEM147"/>
</dbReference>
<evidence type="ECO:0000256" key="2">
    <source>
        <dbReference type="ARBA" id="ARBA00004651"/>
    </source>
</evidence>
<evidence type="ECO:0000256" key="6">
    <source>
        <dbReference type="ARBA" id="ARBA00022989"/>
    </source>
</evidence>
<feature type="transmembrane region" description="Helical" evidence="11">
    <location>
        <begin position="7"/>
        <end position="24"/>
    </location>
</feature>
<dbReference type="GeneID" id="24923147"/>
<accession>D8M051</accession>
<keyword evidence="3" id="KW-1003">Cell membrane</keyword>
<evidence type="ECO:0000313" key="13">
    <source>
        <dbReference type="Proteomes" id="UP000008312"/>
    </source>
</evidence>
<dbReference type="GO" id="GO:0005789">
    <property type="term" value="C:endoplasmic reticulum membrane"/>
    <property type="evidence" value="ECO:0007669"/>
    <property type="project" value="UniProtKB-SubCell"/>
</dbReference>
<dbReference type="InParanoid" id="D8M051"/>
<dbReference type="PANTHER" id="PTHR12869:SF0">
    <property type="entry name" value="BOS COMPLEX SUBUNIT TMEM147"/>
    <property type="match status" value="1"/>
</dbReference>
<keyword evidence="6 11" id="KW-1133">Transmembrane helix</keyword>
<evidence type="ECO:0000313" key="12">
    <source>
        <dbReference type="EMBL" id="CBK21440.2"/>
    </source>
</evidence>
<evidence type="ECO:0000256" key="7">
    <source>
        <dbReference type="ARBA" id="ARBA00023136"/>
    </source>
</evidence>
<evidence type="ECO:0000256" key="8">
    <source>
        <dbReference type="ARBA" id="ARBA00034739"/>
    </source>
</evidence>
<reference evidence="12" key="1">
    <citation type="submission" date="2010-02" db="EMBL/GenBank/DDBJ databases">
        <title>Sequencing and annotation of the Blastocystis hominis genome.</title>
        <authorList>
            <person name="Wincker P."/>
        </authorList>
    </citation>
    <scope>NUCLEOTIDE SEQUENCE</scope>
    <source>
        <strain evidence="12">Singapore isolate B</strain>
    </source>
</reference>
<feature type="transmembrane region" description="Helical" evidence="11">
    <location>
        <begin position="163"/>
        <end position="182"/>
    </location>
</feature>
<sequence>MTFFHCINCLILTYAPLVIFYQASNLNKLNQYGCLIKSLGVYMLSSLVKMLMAATLANVDTSSELSLINDLLYSSVNLVDALALKYLLNSYKFDFTTRWTIGEEVFSRMMPLIFYSRMPDVDYKWIQFSLDATCDLIFTISFSMSVWMALCAKGKMKPTANEFVLFAIHIVMPGVMAFLKNLELGEGWVYLIVHFVASLLLYGVGRCMFKSKSEAMKA</sequence>
<name>D8M051_BLAHO</name>
<evidence type="ECO:0000256" key="4">
    <source>
        <dbReference type="ARBA" id="ARBA00022692"/>
    </source>
</evidence>
<dbReference type="PANTHER" id="PTHR12869">
    <property type="entry name" value="SMALL SEVEN TRANSMEMBRANE DOMAIN-CONTAINING PROTEIN"/>
    <property type="match status" value="1"/>
</dbReference>
<evidence type="ECO:0000256" key="5">
    <source>
        <dbReference type="ARBA" id="ARBA00022824"/>
    </source>
</evidence>
<dbReference type="AlphaFoldDB" id="D8M051"/>
<dbReference type="GO" id="GO:0005886">
    <property type="term" value="C:plasma membrane"/>
    <property type="evidence" value="ECO:0007669"/>
    <property type="project" value="UniProtKB-SubCell"/>
</dbReference>
<dbReference type="RefSeq" id="XP_012895488.1">
    <property type="nucleotide sequence ID" value="XM_013040034.1"/>
</dbReference>
<dbReference type="Pfam" id="PF09767">
    <property type="entry name" value="DUF2053"/>
    <property type="match status" value="1"/>
</dbReference>
<gene>
    <name evidence="12" type="ORF">GSBLH_T00007023001</name>
</gene>
<proteinExistence type="inferred from homology"/>
<dbReference type="EMBL" id="FN668642">
    <property type="protein sequence ID" value="CBK21440.2"/>
    <property type="molecule type" value="Genomic_DNA"/>
</dbReference>
<dbReference type="Proteomes" id="UP000008312">
    <property type="component" value="Unassembled WGS sequence"/>
</dbReference>